<dbReference type="Pfam" id="PF00924">
    <property type="entry name" value="MS_channel_2nd"/>
    <property type="match status" value="1"/>
</dbReference>
<keyword evidence="4 7" id="KW-0812">Transmembrane</keyword>
<gene>
    <name evidence="11" type="ORF">J2T57_000141</name>
</gene>
<keyword evidence="6 7" id="KW-0472">Membrane</keyword>
<feature type="compositionally biased region" description="Polar residues" evidence="8">
    <location>
        <begin position="264"/>
        <end position="277"/>
    </location>
</feature>
<dbReference type="GO" id="GO:0005886">
    <property type="term" value="C:plasma membrane"/>
    <property type="evidence" value="ECO:0007669"/>
    <property type="project" value="UniProtKB-SubCell"/>
</dbReference>
<evidence type="ECO:0000256" key="4">
    <source>
        <dbReference type="ARBA" id="ARBA00022692"/>
    </source>
</evidence>
<dbReference type="PANTHER" id="PTHR30221">
    <property type="entry name" value="SMALL-CONDUCTANCE MECHANOSENSITIVE CHANNEL"/>
    <property type="match status" value="1"/>
</dbReference>
<dbReference type="SUPFAM" id="SSF50182">
    <property type="entry name" value="Sm-like ribonucleoproteins"/>
    <property type="match status" value="1"/>
</dbReference>
<feature type="transmembrane region" description="Helical" evidence="7">
    <location>
        <begin position="78"/>
        <end position="95"/>
    </location>
</feature>
<dbReference type="InterPro" id="IPR011066">
    <property type="entry name" value="MscS_channel_C_sf"/>
</dbReference>
<keyword evidence="7" id="KW-0406">Ion transport</keyword>
<comment type="subcellular location">
    <subcellularLocation>
        <location evidence="7">Cell inner membrane</location>
        <topology evidence="7">Multi-pass membrane protein</topology>
    </subcellularLocation>
    <subcellularLocation>
        <location evidence="1">Cell membrane</location>
        <topology evidence="1">Multi-pass membrane protein</topology>
    </subcellularLocation>
</comment>
<evidence type="ECO:0000313" key="11">
    <source>
        <dbReference type="EMBL" id="MCP1673049.1"/>
    </source>
</evidence>
<comment type="similarity">
    <text evidence="2 7">Belongs to the MscS (TC 1.A.23) family.</text>
</comment>
<evidence type="ECO:0000256" key="8">
    <source>
        <dbReference type="SAM" id="MobiDB-lite"/>
    </source>
</evidence>
<dbReference type="InterPro" id="IPR045275">
    <property type="entry name" value="MscS_archaea/bacteria_type"/>
</dbReference>
<dbReference type="AlphaFoldDB" id="A0AAE3G155"/>
<feature type="region of interest" description="Disordered" evidence="8">
    <location>
        <begin position="264"/>
        <end position="301"/>
    </location>
</feature>
<protein>
    <recommendedName>
        <fullName evidence="7">Small-conductance mechanosensitive channel</fullName>
    </recommendedName>
</protein>
<feature type="transmembrane region" description="Helical" evidence="7">
    <location>
        <begin position="53"/>
        <end position="72"/>
    </location>
</feature>
<evidence type="ECO:0000259" key="9">
    <source>
        <dbReference type="Pfam" id="PF00924"/>
    </source>
</evidence>
<evidence type="ECO:0000256" key="2">
    <source>
        <dbReference type="ARBA" id="ARBA00008017"/>
    </source>
</evidence>
<evidence type="ECO:0000259" key="10">
    <source>
        <dbReference type="Pfam" id="PF21082"/>
    </source>
</evidence>
<feature type="domain" description="Mechanosensitive ion channel MscS" evidence="9">
    <location>
        <begin position="99"/>
        <end position="165"/>
    </location>
</feature>
<name>A0AAE3G155_9GAMM</name>
<dbReference type="InterPro" id="IPR011014">
    <property type="entry name" value="MscS_channel_TM-2"/>
</dbReference>
<comment type="caution">
    <text evidence="11">The sequence shown here is derived from an EMBL/GenBank/DDBJ whole genome shotgun (WGS) entry which is preliminary data.</text>
</comment>
<comment type="subunit">
    <text evidence="7">Homoheptamer.</text>
</comment>
<dbReference type="Gene3D" id="1.10.287.1260">
    <property type="match status" value="1"/>
</dbReference>
<dbReference type="GO" id="GO:0008381">
    <property type="term" value="F:mechanosensitive monoatomic ion channel activity"/>
    <property type="evidence" value="ECO:0007669"/>
    <property type="project" value="InterPro"/>
</dbReference>
<keyword evidence="12" id="KW-1185">Reference proteome</keyword>
<dbReference type="Gene3D" id="2.30.30.60">
    <property type="match status" value="1"/>
</dbReference>
<dbReference type="InterPro" id="IPR049278">
    <property type="entry name" value="MS_channel_C"/>
</dbReference>
<dbReference type="InterPro" id="IPR006685">
    <property type="entry name" value="MscS_channel_2nd"/>
</dbReference>
<dbReference type="InterPro" id="IPR010920">
    <property type="entry name" value="LSM_dom_sf"/>
</dbReference>
<dbReference type="Proteomes" id="UP001205843">
    <property type="component" value="Unassembled WGS sequence"/>
</dbReference>
<dbReference type="SUPFAM" id="SSF82861">
    <property type="entry name" value="Mechanosensitive channel protein MscS (YggB), transmembrane region"/>
    <property type="match status" value="1"/>
</dbReference>
<proteinExistence type="inferred from homology"/>
<sequence length="301" mass="33143">MTDLLWQQFMAINWLGIFQALLILVVGLVAARLLSRTVSRAIGKRVGVHQSTLIQRFVFYFLAALIIASSLHQLGFKLGVLLGAAGILSVAIGFASQTSASNLISGLFLLAERPFQIGDTIKVADNTGEVLAIDLLSVKLRTFDNLFVRIPNETMVKSQVTNFSRFPIRRYDLQLGVAYREDLARVRKVLLDIAERNPLCLQEPKPLVIFQGFGNSSVDLQLSAWVRRENFLDLRNSIPDEIKTAFETHGIEIPFPHLSLYTGSETQPFPVRTTQSPPADGHAGDPASSGNDIEGEGGAQR</sequence>
<dbReference type="Gene3D" id="3.30.70.100">
    <property type="match status" value="1"/>
</dbReference>
<keyword evidence="5 7" id="KW-1133">Transmembrane helix</keyword>
<feature type="transmembrane region" description="Helical" evidence="7">
    <location>
        <begin position="12"/>
        <end position="33"/>
    </location>
</feature>
<dbReference type="InterPro" id="IPR023408">
    <property type="entry name" value="MscS_beta-dom_sf"/>
</dbReference>
<feature type="domain" description="Mechanosensitive ion channel MscS C-terminal" evidence="10">
    <location>
        <begin position="173"/>
        <end position="253"/>
    </location>
</feature>
<keyword evidence="7" id="KW-0997">Cell inner membrane</keyword>
<evidence type="ECO:0000256" key="5">
    <source>
        <dbReference type="ARBA" id="ARBA00022989"/>
    </source>
</evidence>
<evidence type="ECO:0000256" key="3">
    <source>
        <dbReference type="ARBA" id="ARBA00022475"/>
    </source>
</evidence>
<keyword evidence="3" id="KW-1003">Cell membrane</keyword>
<comment type="function">
    <text evidence="7">Mechanosensitive channel that participates in the regulation of osmotic pressure changes within the cell, opening in response to stretch forces in the membrane lipid bilayer, without the need for other proteins. Contributes to normal resistance to hypoosmotic shock. Forms an ion channel of 1.0 nanosiemens conductance with a slight preference for anions.</text>
</comment>
<evidence type="ECO:0000313" key="12">
    <source>
        <dbReference type="Proteomes" id="UP001205843"/>
    </source>
</evidence>
<accession>A0AAE3G155</accession>
<dbReference type="EMBL" id="JALJXV010000001">
    <property type="protein sequence ID" value="MCP1673049.1"/>
    <property type="molecule type" value="Genomic_DNA"/>
</dbReference>
<dbReference type="PANTHER" id="PTHR30221:SF20">
    <property type="entry name" value="SMALL-CONDUCTANCE MECHANOSENSITIVE CHANNEL"/>
    <property type="match status" value="1"/>
</dbReference>
<keyword evidence="7" id="KW-0407">Ion channel</keyword>
<evidence type="ECO:0000256" key="6">
    <source>
        <dbReference type="ARBA" id="ARBA00023136"/>
    </source>
</evidence>
<organism evidence="11 12">
    <name type="scientific">Natronocella acetinitrilica</name>
    <dbReference type="NCBI Taxonomy" id="414046"/>
    <lineage>
        <taxon>Bacteria</taxon>
        <taxon>Pseudomonadati</taxon>
        <taxon>Pseudomonadota</taxon>
        <taxon>Gammaproteobacteria</taxon>
        <taxon>Chromatiales</taxon>
        <taxon>Ectothiorhodospiraceae</taxon>
        <taxon>Natronocella</taxon>
    </lineage>
</organism>
<keyword evidence="7" id="KW-0813">Transport</keyword>
<evidence type="ECO:0000256" key="7">
    <source>
        <dbReference type="RuleBase" id="RU369025"/>
    </source>
</evidence>
<reference evidence="11" key="1">
    <citation type="submission" date="2022-03" db="EMBL/GenBank/DDBJ databases">
        <title>Genomic Encyclopedia of Type Strains, Phase III (KMG-III): the genomes of soil and plant-associated and newly described type strains.</title>
        <authorList>
            <person name="Whitman W."/>
        </authorList>
    </citation>
    <scope>NUCLEOTIDE SEQUENCE</scope>
    <source>
        <strain evidence="11">ANL 6-2</strain>
    </source>
</reference>
<comment type="caution">
    <text evidence="7">Lacks conserved residue(s) required for the propagation of feature annotation.</text>
</comment>
<dbReference type="SUPFAM" id="SSF82689">
    <property type="entry name" value="Mechanosensitive channel protein MscS (YggB), C-terminal domain"/>
    <property type="match status" value="1"/>
</dbReference>
<dbReference type="Pfam" id="PF21082">
    <property type="entry name" value="MS_channel_3rd"/>
    <property type="match status" value="1"/>
</dbReference>
<evidence type="ECO:0000256" key="1">
    <source>
        <dbReference type="ARBA" id="ARBA00004651"/>
    </source>
</evidence>